<dbReference type="RefSeq" id="WP_066136985.1">
    <property type="nucleotide sequence ID" value="NZ_CBCSGM010000001.1"/>
</dbReference>
<feature type="transmembrane region" description="Helical" evidence="1">
    <location>
        <begin position="7"/>
        <end position="30"/>
    </location>
</feature>
<keyword evidence="1" id="KW-0472">Membrane</keyword>
<organism evidence="2 3">
    <name type="scientific">Lederbergia lenta</name>
    <name type="common">Bacillus lentus</name>
    <dbReference type="NCBI Taxonomy" id="1467"/>
    <lineage>
        <taxon>Bacteria</taxon>
        <taxon>Bacillati</taxon>
        <taxon>Bacillota</taxon>
        <taxon>Bacilli</taxon>
        <taxon>Bacillales</taxon>
        <taxon>Bacillaceae</taxon>
        <taxon>Lederbergia</taxon>
    </lineage>
</organism>
<evidence type="ECO:0000256" key="1">
    <source>
        <dbReference type="SAM" id="Phobius"/>
    </source>
</evidence>
<dbReference type="Pfam" id="PF06695">
    <property type="entry name" value="Sm_multidrug_ex"/>
    <property type="match status" value="1"/>
</dbReference>
<dbReference type="EMBL" id="LS483476">
    <property type="protein sequence ID" value="SQI55011.1"/>
    <property type="molecule type" value="Genomic_DNA"/>
</dbReference>
<dbReference type="AlphaFoldDB" id="A0A2X4VW19"/>
<gene>
    <name evidence="2" type="primary">smrN_2</name>
    <name evidence="2" type="ORF">NCTC4824_01426</name>
</gene>
<evidence type="ECO:0000313" key="3">
    <source>
        <dbReference type="Proteomes" id="UP000249134"/>
    </source>
</evidence>
<dbReference type="InterPro" id="IPR009577">
    <property type="entry name" value="Sm_multidrug_ex"/>
</dbReference>
<evidence type="ECO:0000313" key="2">
    <source>
        <dbReference type="EMBL" id="SQI55011.1"/>
    </source>
</evidence>
<feature type="transmembrane region" description="Helical" evidence="1">
    <location>
        <begin position="121"/>
        <end position="143"/>
    </location>
</feature>
<dbReference type="KEGG" id="blen:NCTC4824_01426"/>
<feature type="transmembrane region" description="Helical" evidence="1">
    <location>
        <begin position="36"/>
        <end position="57"/>
    </location>
</feature>
<sequence>MGILWEYIVVFLLAATPWFEIAAVIPLGILRNLHPLLVVILAFIGNLSTIILVVYLFEKIKAFLVKKKGAIKENSKRQERAKKIWNKYGLPGLAMLGPILIGTHIAAFIGMSLGATKRWTLLWMTISLVFWSTVFGIGSFYGIGTLKTIMG</sequence>
<keyword evidence="1" id="KW-1133">Transmembrane helix</keyword>
<name>A0A2X4VW19_LEDLE</name>
<feature type="transmembrane region" description="Helical" evidence="1">
    <location>
        <begin position="88"/>
        <end position="109"/>
    </location>
</feature>
<proteinExistence type="predicted"/>
<dbReference type="STRING" id="1348624.GCA_001591545_00516"/>
<dbReference type="Proteomes" id="UP000249134">
    <property type="component" value="Chromosome 1"/>
</dbReference>
<keyword evidence="1" id="KW-0812">Transmembrane</keyword>
<keyword evidence="3" id="KW-1185">Reference proteome</keyword>
<reference evidence="2 3" key="1">
    <citation type="submission" date="2018-06" db="EMBL/GenBank/DDBJ databases">
        <authorList>
            <consortium name="Pathogen Informatics"/>
            <person name="Doyle S."/>
        </authorList>
    </citation>
    <scope>NUCLEOTIDE SEQUENCE [LARGE SCALE GENOMIC DNA]</scope>
    <source>
        <strain evidence="2 3">NCTC4824</strain>
    </source>
</reference>
<protein>
    <submittedName>
        <fullName evidence="2">Putative small multidrug efflux protein</fullName>
    </submittedName>
</protein>
<accession>A0A2X4VW19</accession>